<dbReference type="InterPro" id="IPR001623">
    <property type="entry name" value="DnaJ_domain"/>
</dbReference>
<evidence type="ECO:0000259" key="7">
    <source>
        <dbReference type="PROSITE" id="PS50076"/>
    </source>
</evidence>
<keyword evidence="3 6" id="KW-1133">Transmembrane helix</keyword>
<dbReference type="AlphaFoldDB" id="D5RSP3"/>
<dbReference type="RefSeq" id="WP_007003135.1">
    <property type="nucleotide sequence ID" value="NZ_GG770777.1"/>
</dbReference>
<evidence type="ECO:0000256" key="5">
    <source>
        <dbReference type="ARBA" id="ARBA00038105"/>
    </source>
</evidence>
<sequence>MPWLLGIVGLLLLLGLLAHLFVSASTAQVRRYGGVLLAVLGGLLVLLTLALVPLLALAGRLVQAAPLLLVLAPLAHALWRRWRSARQIHAPPPQTSTLETPTLAMRLDHASGTLSGRVKRGRFTGRELAELDLSALLELVADCQAADTESLPLLEAWLDRAHPGWRAAPPPAADDAPMDRAAALALLGLAEGASLEDIRAAHRRLMRQAHPDRGGNAALAAQLNRARDLLLG</sequence>
<dbReference type="EMBL" id="ADVL01000751">
    <property type="protein sequence ID" value="EFH09669.1"/>
    <property type="molecule type" value="Genomic_DNA"/>
</dbReference>
<dbReference type="CDD" id="cd06257">
    <property type="entry name" value="DnaJ"/>
    <property type="match status" value="1"/>
</dbReference>
<organism evidence="8 9">
    <name type="scientific">Pseudoroseomonas cervicalis ATCC 49957</name>
    <dbReference type="NCBI Taxonomy" id="525371"/>
    <lineage>
        <taxon>Bacteria</taxon>
        <taxon>Pseudomonadati</taxon>
        <taxon>Pseudomonadota</taxon>
        <taxon>Alphaproteobacteria</taxon>
        <taxon>Acetobacterales</taxon>
        <taxon>Roseomonadaceae</taxon>
        <taxon>Roseomonas</taxon>
    </lineage>
</organism>
<dbReference type="HOGENOM" id="CLU_017633_13_1_5"/>
<reference evidence="8 9" key="1">
    <citation type="submission" date="2010-04" db="EMBL/GenBank/DDBJ databases">
        <authorList>
            <person name="Qin X."/>
            <person name="Bachman B."/>
            <person name="Battles P."/>
            <person name="Bell A."/>
            <person name="Bess C."/>
            <person name="Bickham C."/>
            <person name="Chaboub L."/>
            <person name="Chen D."/>
            <person name="Coyle M."/>
            <person name="Deiros D.R."/>
            <person name="Dinh H."/>
            <person name="Forbes L."/>
            <person name="Fowler G."/>
            <person name="Francisco L."/>
            <person name="Fu Q."/>
            <person name="Gubbala S."/>
            <person name="Hale W."/>
            <person name="Han Y."/>
            <person name="Hemphill L."/>
            <person name="Highlander S.K."/>
            <person name="Hirani K."/>
            <person name="Hogues M."/>
            <person name="Jackson L."/>
            <person name="Jakkamsetti A."/>
            <person name="Javaid M."/>
            <person name="Jiang H."/>
            <person name="Korchina V."/>
            <person name="Kovar C."/>
            <person name="Lara F."/>
            <person name="Lee S."/>
            <person name="Mata R."/>
            <person name="Mathew T."/>
            <person name="Moen C."/>
            <person name="Morales K."/>
            <person name="Munidasa M."/>
            <person name="Nazareth L."/>
            <person name="Ngo R."/>
            <person name="Nguyen L."/>
            <person name="Okwuonu G."/>
            <person name="Ongeri F."/>
            <person name="Patil S."/>
            <person name="Petrosino J."/>
            <person name="Pham C."/>
            <person name="Pham P."/>
            <person name="Pu L.-L."/>
            <person name="Puazo M."/>
            <person name="Raj R."/>
            <person name="Reid J."/>
            <person name="Rouhana J."/>
            <person name="Saada N."/>
            <person name="Shang Y."/>
            <person name="Simmons D."/>
            <person name="Thornton R."/>
            <person name="Warren J."/>
            <person name="Weissenberger G."/>
            <person name="Zhang J."/>
            <person name="Zhang L."/>
            <person name="Zhou C."/>
            <person name="Zhu D."/>
            <person name="Muzny D."/>
            <person name="Worley K."/>
            <person name="Gibbs R."/>
        </authorList>
    </citation>
    <scope>NUCLEOTIDE SEQUENCE [LARGE SCALE GENOMIC DNA]</scope>
    <source>
        <strain evidence="8 9">ATCC 49957</strain>
    </source>
</reference>
<evidence type="ECO:0000313" key="8">
    <source>
        <dbReference type="EMBL" id="EFH09669.1"/>
    </source>
</evidence>
<comment type="caution">
    <text evidence="8">The sequence shown here is derived from an EMBL/GenBank/DDBJ whole genome shotgun (WGS) entry which is preliminary data.</text>
</comment>
<dbReference type="PROSITE" id="PS50076">
    <property type="entry name" value="DNAJ_2"/>
    <property type="match status" value="1"/>
</dbReference>
<dbReference type="Proteomes" id="UP000005324">
    <property type="component" value="Unassembled WGS sequence"/>
</dbReference>
<feature type="transmembrane region" description="Helical" evidence="6">
    <location>
        <begin position="64"/>
        <end position="82"/>
    </location>
</feature>
<keyword evidence="4 6" id="KW-0472">Membrane</keyword>
<accession>D5RSP3</accession>
<evidence type="ECO:0000256" key="2">
    <source>
        <dbReference type="ARBA" id="ARBA00022692"/>
    </source>
</evidence>
<dbReference type="SUPFAM" id="SSF46565">
    <property type="entry name" value="Chaperone J-domain"/>
    <property type="match status" value="1"/>
</dbReference>
<name>D5RSP3_9PROT</name>
<protein>
    <submittedName>
        <fullName evidence="8">DnaJ domain protein</fullName>
    </submittedName>
</protein>
<dbReference type="Gene3D" id="1.10.287.110">
    <property type="entry name" value="DnaJ domain"/>
    <property type="match status" value="1"/>
</dbReference>
<feature type="transmembrane region" description="Helical" evidence="6">
    <location>
        <begin position="36"/>
        <end position="57"/>
    </location>
</feature>
<dbReference type="PANTHER" id="PTHR12763">
    <property type="match status" value="1"/>
</dbReference>
<evidence type="ECO:0000256" key="1">
    <source>
        <dbReference type="ARBA" id="ARBA00004167"/>
    </source>
</evidence>
<keyword evidence="9" id="KW-1185">Reference proteome</keyword>
<dbReference type="PANTHER" id="PTHR12763:SF28">
    <property type="entry name" value="GEO10507P1-RELATED"/>
    <property type="match status" value="1"/>
</dbReference>
<keyword evidence="2 6" id="KW-0812">Transmembrane</keyword>
<dbReference type="GO" id="GO:0016020">
    <property type="term" value="C:membrane"/>
    <property type="evidence" value="ECO:0007669"/>
    <property type="project" value="UniProtKB-SubCell"/>
</dbReference>
<dbReference type="OrthoDB" id="9811070at2"/>
<proteinExistence type="inferred from homology"/>
<evidence type="ECO:0000256" key="6">
    <source>
        <dbReference type="SAM" id="Phobius"/>
    </source>
</evidence>
<feature type="domain" description="J" evidence="7">
    <location>
        <begin position="182"/>
        <end position="232"/>
    </location>
</feature>
<evidence type="ECO:0000256" key="3">
    <source>
        <dbReference type="ARBA" id="ARBA00022989"/>
    </source>
</evidence>
<comment type="subcellular location">
    <subcellularLocation>
        <location evidence="1">Membrane</location>
        <topology evidence="1">Single-pass membrane protein</topology>
    </subcellularLocation>
</comment>
<evidence type="ECO:0000313" key="9">
    <source>
        <dbReference type="Proteomes" id="UP000005324"/>
    </source>
</evidence>
<gene>
    <name evidence="8" type="ORF">HMPREF0731_4105</name>
</gene>
<comment type="similarity">
    <text evidence="5">Belongs to the TIM14 family.</text>
</comment>
<evidence type="ECO:0000256" key="4">
    <source>
        <dbReference type="ARBA" id="ARBA00023136"/>
    </source>
</evidence>
<dbReference type="InterPro" id="IPR036869">
    <property type="entry name" value="J_dom_sf"/>
</dbReference>